<keyword evidence="1" id="KW-0694">RNA-binding</keyword>
<dbReference type="InterPro" id="IPR036986">
    <property type="entry name" value="S4_RNA-bd_sf"/>
</dbReference>
<dbReference type="AlphaFoldDB" id="A0A9D1V2V9"/>
<dbReference type="Proteomes" id="UP000824193">
    <property type="component" value="Unassembled WGS sequence"/>
</dbReference>
<dbReference type="Gene3D" id="3.10.290.10">
    <property type="entry name" value="RNA-binding S4 domain"/>
    <property type="match status" value="1"/>
</dbReference>
<reference evidence="3" key="1">
    <citation type="journal article" date="2021" name="PeerJ">
        <title>Extensive microbial diversity within the chicken gut microbiome revealed by metagenomics and culture.</title>
        <authorList>
            <person name="Gilroy R."/>
            <person name="Ravi A."/>
            <person name="Getino M."/>
            <person name="Pursley I."/>
            <person name="Horton D.L."/>
            <person name="Alikhan N.F."/>
            <person name="Baker D."/>
            <person name="Gharbi K."/>
            <person name="Hall N."/>
            <person name="Watson M."/>
            <person name="Adriaenssens E.M."/>
            <person name="Foster-Nyarko E."/>
            <person name="Jarju S."/>
            <person name="Secka A."/>
            <person name="Antonio M."/>
            <person name="Oren A."/>
            <person name="Chaudhuri R.R."/>
            <person name="La Ragione R."/>
            <person name="Hildebrand F."/>
            <person name="Pallen M.J."/>
        </authorList>
    </citation>
    <scope>NUCLEOTIDE SEQUENCE</scope>
    <source>
        <strain evidence="3">2239</strain>
    </source>
</reference>
<dbReference type="GO" id="GO:0003723">
    <property type="term" value="F:RNA binding"/>
    <property type="evidence" value="ECO:0007669"/>
    <property type="project" value="UniProtKB-KW"/>
</dbReference>
<organism evidence="3 4">
    <name type="scientific">Candidatus Allofournierella pullicola</name>
    <dbReference type="NCBI Taxonomy" id="2838596"/>
    <lineage>
        <taxon>Bacteria</taxon>
        <taxon>Bacillati</taxon>
        <taxon>Bacillota</taxon>
        <taxon>Clostridia</taxon>
        <taxon>Eubacteriales</taxon>
        <taxon>Oscillospiraceae</taxon>
        <taxon>Allofournierella</taxon>
    </lineage>
</organism>
<proteinExistence type="predicted"/>
<comment type="caution">
    <text evidence="3">The sequence shown here is derived from an EMBL/GenBank/DDBJ whole genome shotgun (WGS) entry which is preliminary data.</text>
</comment>
<feature type="domain" description="RNA-binding S4" evidence="2">
    <location>
        <begin position="11"/>
        <end position="71"/>
    </location>
</feature>
<dbReference type="InterPro" id="IPR002942">
    <property type="entry name" value="S4_RNA-bd"/>
</dbReference>
<name>A0A9D1V2V9_9FIRM</name>
<gene>
    <name evidence="3" type="ORF">H9865_02970</name>
</gene>
<evidence type="ECO:0000313" key="3">
    <source>
        <dbReference type="EMBL" id="HIX05062.1"/>
    </source>
</evidence>
<dbReference type="EMBL" id="DXFW01000008">
    <property type="protein sequence ID" value="HIX05062.1"/>
    <property type="molecule type" value="Genomic_DNA"/>
</dbReference>
<dbReference type="SMART" id="SM00363">
    <property type="entry name" value="S4"/>
    <property type="match status" value="1"/>
</dbReference>
<dbReference type="CDD" id="cd00165">
    <property type="entry name" value="S4"/>
    <property type="match status" value="1"/>
</dbReference>
<sequence length="71" mass="7622">MEKILIHTEYIKLDSLLKLAGLVETGGEAKLLIQNGQVQVNGEACTMRGKKLRAGDTVTLDGRTVAIGQGR</sequence>
<protein>
    <submittedName>
        <fullName evidence="3">RNA-binding S4 domain-containing protein</fullName>
    </submittedName>
</protein>
<evidence type="ECO:0000256" key="1">
    <source>
        <dbReference type="PROSITE-ProRule" id="PRU00182"/>
    </source>
</evidence>
<dbReference type="PROSITE" id="PS50889">
    <property type="entry name" value="S4"/>
    <property type="match status" value="1"/>
</dbReference>
<evidence type="ECO:0000313" key="4">
    <source>
        <dbReference type="Proteomes" id="UP000824193"/>
    </source>
</evidence>
<dbReference type="Pfam" id="PF13275">
    <property type="entry name" value="S4_2"/>
    <property type="match status" value="1"/>
</dbReference>
<reference evidence="3" key="2">
    <citation type="submission" date="2021-04" db="EMBL/GenBank/DDBJ databases">
        <authorList>
            <person name="Gilroy R."/>
        </authorList>
    </citation>
    <scope>NUCLEOTIDE SEQUENCE</scope>
    <source>
        <strain evidence="3">2239</strain>
    </source>
</reference>
<dbReference type="SUPFAM" id="SSF55174">
    <property type="entry name" value="Alpha-L RNA-binding motif"/>
    <property type="match status" value="1"/>
</dbReference>
<evidence type="ECO:0000259" key="2">
    <source>
        <dbReference type="SMART" id="SM00363"/>
    </source>
</evidence>
<accession>A0A9D1V2V9</accession>